<dbReference type="Gene3D" id="3.40.640.10">
    <property type="entry name" value="Type I PLP-dependent aspartate aminotransferase-like (Major domain)"/>
    <property type="match status" value="1"/>
</dbReference>
<dbReference type="EMBL" id="BAEO01000042">
    <property type="protein sequence ID" value="GAC19916.1"/>
    <property type="molecule type" value="Genomic_DNA"/>
</dbReference>
<dbReference type="GO" id="GO:0008483">
    <property type="term" value="F:transaminase activity"/>
    <property type="evidence" value="ECO:0007669"/>
    <property type="project" value="UniProtKB-KW"/>
</dbReference>
<evidence type="ECO:0000256" key="2">
    <source>
        <dbReference type="ARBA" id="ARBA00037999"/>
    </source>
</evidence>
<dbReference type="InterPro" id="IPR015424">
    <property type="entry name" value="PyrdxlP-dep_Trfase"/>
</dbReference>
<dbReference type="PANTHER" id="PTHR30244">
    <property type="entry name" value="TRANSAMINASE"/>
    <property type="match status" value="1"/>
</dbReference>
<feature type="active site" description="Proton acceptor" evidence="3">
    <location>
        <position position="212"/>
    </location>
</feature>
<protein>
    <submittedName>
        <fullName evidence="6">Aminotransferase, DegT/DnrJ/EryC1/StrS family protein</fullName>
    </submittedName>
</protein>
<evidence type="ECO:0000256" key="1">
    <source>
        <dbReference type="ARBA" id="ARBA00022898"/>
    </source>
</evidence>
<comment type="caution">
    <text evidence="6">The sequence shown here is derived from an EMBL/GenBank/DDBJ whole genome shotgun (WGS) entry which is preliminary data.</text>
</comment>
<dbReference type="InterPro" id="IPR015421">
    <property type="entry name" value="PyrdxlP-dep_Trfase_major"/>
</dbReference>
<keyword evidence="6" id="KW-0808">Transferase</keyword>
<reference evidence="6 7" key="1">
    <citation type="journal article" date="2017" name="Antonie Van Leeuwenhoek">
        <title>Rhizobium rhizosphaerae sp. nov., a novel species isolated from rice rhizosphere.</title>
        <authorList>
            <person name="Zhao J.J."/>
            <person name="Zhang J."/>
            <person name="Zhang R.J."/>
            <person name="Zhang C.W."/>
            <person name="Yin H.Q."/>
            <person name="Zhang X.X."/>
        </authorList>
    </citation>
    <scope>NUCLEOTIDE SEQUENCE [LARGE SCALE GENOMIC DNA]</scope>
    <source>
        <strain evidence="6 7">BSs20135</strain>
    </source>
</reference>
<dbReference type="SUPFAM" id="SSF53383">
    <property type="entry name" value="PLP-dependent transferases"/>
    <property type="match status" value="1"/>
</dbReference>
<evidence type="ECO:0000313" key="7">
    <source>
        <dbReference type="Proteomes" id="UP000006327"/>
    </source>
</evidence>
<sequence length="398" mass="44599">MNTLLKINTAYVETISTPLAFQSPYKKNANFPIPLNKPYLPSFSKYTKYLATMYDNVWLTNNGPLLKELTVRMEEYLGVKNLLLTSSGTMALQIAYKTLNLTGNVITTPYSFIATSNSLDWLGLELNFADIDNKTFNLCPIKALEAINNQTSAIVPVHVYGNPCNLQALENIATQHNLKLIYDAAHAFNVKVAGRSVMSFGDASIVSFHATKLFHCIEGGAVVFKHKDDFEKAENMINFGINLSSGEINNSGTNGKMSEAHAAMGLAMLDDIDEILERRIEHFNLYKALLGDRIAYPQWHQDATQNAAYFPVIFESKNQCTRAFQHLEKAGIQSRRYFFPSLNKIEHLSTAKQTYCPVSESLANRTLCLPLFVELSYIDIKKICIALINSLRGANKRK</sequence>
<name>K6Y7K4_9ALTE</name>
<accession>K6Y7K4</accession>
<keyword evidence="7" id="KW-1185">Reference proteome</keyword>
<dbReference type="GO" id="GO:0000271">
    <property type="term" value="P:polysaccharide biosynthetic process"/>
    <property type="evidence" value="ECO:0007669"/>
    <property type="project" value="TreeGrafter"/>
</dbReference>
<dbReference type="InterPro" id="IPR000653">
    <property type="entry name" value="DegT/StrS_aminotransferase"/>
</dbReference>
<dbReference type="STRING" id="493475.GARC_2953"/>
<organism evidence="6 7">
    <name type="scientific">Paraglaciecola arctica BSs20135</name>
    <dbReference type="NCBI Taxonomy" id="493475"/>
    <lineage>
        <taxon>Bacteria</taxon>
        <taxon>Pseudomonadati</taxon>
        <taxon>Pseudomonadota</taxon>
        <taxon>Gammaproteobacteria</taxon>
        <taxon>Alteromonadales</taxon>
        <taxon>Alteromonadaceae</taxon>
        <taxon>Paraglaciecola</taxon>
    </lineage>
</organism>
<feature type="modified residue" description="N6-(pyridoxal phosphate)lysine" evidence="4">
    <location>
        <position position="212"/>
    </location>
</feature>
<dbReference type="Proteomes" id="UP000006327">
    <property type="component" value="Unassembled WGS sequence"/>
</dbReference>
<keyword evidence="6" id="KW-0032">Aminotransferase</keyword>
<dbReference type="AlphaFoldDB" id="K6Y7K4"/>
<dbReference type="GO" id="GO:0030170">
    <property type="term" value="F:pyridoxal phosphate binding"/>
    <property type="evidence" value="ECO:0007669"/>
    <property type="project" value="TreeGrafter"/>
</dbReference>
<dbReference type="eggNOG" id="COG0399">
    <property type="taxonomic scope" value="Bacteria"/>
</dbReference>
<evidence type="ECO:0000256" key="4">
    <source>
        <dbReference type="PIRSR" id="PIRSR000390-2"/>
    </source>
</evidence>
<dbReference type="Pfam" id="PF01041">
    <property type="entry name" value="DegT_DnrJ_EryC1"/>
    <property type="match status" value="1"/>
</dbReference>
<dbReference type="PIRSF" id="PIRSF000390">
    <property type="entry name" value="PLP_StrS"/>
    <property type="match status" value="1"/>
</dbReference>
<comment type="similarity">
    <text evidence="2 5">Belongs to the DegT/DnrJ/EryC1 family.</text>
</comment>
<dbReference type="PANTHER" id="PTHR30244:SF9">
    <property type="entry name" value="PROTEIN RV3402C"/>
    <property type="match status" value="1"/>
</dbReference>
<keyword evidence="1 4" id="KW-0663">Pyridoxal phosphate</keyword>
<proteinExistence type="inferred from homology"/>
<evidence type="ECO:0000256" key="5">
    <source>
        <dbReference type="RuleBase" id="RU004508"/>
    </source>
</evidence>
<dbReference type="CDD" id="cd00616">
    <property type="entry name" value="AHBA_syn"/>
    <property type="match status" value="1"/>
</dbReference>
<dbReference type="RefSeq" id="WP_007621302.1">
    <property type="nucleotide sequence ID" value="NZ_BAEO01000042.1"/>
</dbReference>
<evidence type="ECO:0000256" key="3">
    <source>
        <dbReference type="PIRSR" id="PIRSR000390-1"/>
    </source>
</evidence>
<gene>
    <name evidence="6" type="ORF">GARC_2953</name>
</gene>
<evidence type="ECO:0000313" key="6">
    <source>
        <dbReference type="EMBL" id="GAC19916.1"/>
    </source>
</evidence>